<dbReference type="EMBL" id="CP111027">
    <property type="protein sequence ID" value="WAR30206.1"/>
    <property type="molecule type" value="Genomic_DNA"/>
</dbReference>
<feature type="non-terminal residue" evidence="1">
    <location>
        <position position="129"/>
    </location>
</feature>
<dbReference type="Proteomes" id="UP001164746">
    <property type="component" value="Chromosome 16"/>
</dbReference>
<name>A0ABY7GGA9_MYAAR</name>
<sequence>KSGPQIHCHFDKYNKTIRTVYLNIDWKGEYLYKNNGLGAKFVPSFRFEEAFIFMTNATRSGYVCSMEFPFKFIPEIKEVMKVEYALNDTSFEEIDEFPSGRISNLVQDFATRRGINLGPTMEETAIFML</sequence>
<organism evidence="1 2">
    <name type="scientific">Mya arenaria</name>
    <name type="common">Soft-shell clam</name>
    <dbReference type="NCBI Taxonomy" id="6604"/>
    <lineage>
        <taxon>Eukaryota</taxon>
        <taxon>Metazoa</taxon>
        <taxon>Spiralia</taxon>
        <taxon>Lophotrochozoa</taxon>
        <taxon>Mollusca</taxon>
        <taxon>Bivalvia</taxon>
        <taxon>Autobranchia</taxon>
        <taxon>Heteroconchia</taxon>
        <taxon>Euheterodonta</taxon>
        <taxon>Imparidentia</taxon>
        <taxon>Neoheterodontei</taxon>
        <taxon>Myida</taxon>
        <taxon>Myoidea</taxon>
        <taxon>Myidae</taxon>
        <taxon>Mya</taxon>
    </lineage>
</organism>
<gene>
    <name evidence="1" type="ORF">MAR_003774</name>
</gene>
<proteinExistence type="predicted"/>
<reference evidence="1" key="1">
    <citation type="submission" date="2022-11" db="EMBL/GenBank/DDBJ databases">
        <title>Centuries of genome instability and evolution in soft-shell clam transmissible cancer (bioRxiv).</title>
        <authorList>
            <person name="Hart S.F.M."/>
            <person name="Yonemitsu M.A."/>
            <person name="Giersch R.M."/>
            <person name="Beal B.F."/>
            <person name="Arriagada G."/>
            <person name="Davis B.W."/>
            <person name="Ostrander E.A."/>
            <person name="Goff S.P."/>
            <person name="Metzger M.J."/>
        </authorList>
    </citation>
    <scope>NUCLEOTIDE SEQUENCE</scope>
    <source>
        <strain evidence="1">MELC-2E11</strain>
        <tissue evidence="1">Siphon/mantle</tissue>
    </source>
</reference>
<evidence type="ECO:0000313" key="2">
    <source>
        <dbReference type="Proteomes" id="UP001164746"/>
    </source>
</evidence>
<keyword evidence="2" id="KW-1185">Reference proteome</keyword>
<accession>A0ABY7GGA9</accession>
<protein>
    <submittedName>
        <fullName evidence="1">Uncharacterized protein</fullName>
    </submittedName>
</protein>
<feature type="non-terminal residue" evidence="1">
    <location>
        <position position="1"/>
    </location>
</feature>
<evidence type="ECO:0000313" key="1">
    <source>
        <dbReference type="EMBL" id="WAR30206.1"/>
    </source>
</evidence>